<reference evidence="1" key="1">
    <citation type="submission" date="2022-06" db="EMBL/GenBank/DDBJ databases">
        <title>Phylogenomic reconstructions and comparative analyses of Kickxellomycotina fungi.</title>
        <authorList>
            <person name="Reynolds N.K."/>
            <person name="Stajich J.E."/>
            <person name="Barry K."/>
            <person name="Grigoriev I.V."/>
            <person name="Crous P."/>
            <person name="Smith M.E."/>
        </authorList>
    </citation>
    <scope>NUCLEOTIDE SEQUENCE</scope>
    <source>
        <strain evidence="1">RSA 2271</strain>
    </source>
</reference>
<organism evidence="1 2">
    <name type="scientific">Spiromyces aspiralis</name>
    <dbReference type="NCBI Taxonomy" id="68401"/>
    <lineage>
        <taxon>Eukaryota</taxon>
        <taxon>Fungi</taxon>
        <taxon>Fungi incertae sedis</taxon>
        <taxon>Zoopagomycota</taxon>
        <taxon>Kickxellomycotina</taxon>
        <taxon>Kickxellomycetes</taxon>
        <taxon>Kickxellales</taxon>
        <taxon>Kickxellaceae</taxon>
        <taxon>Spiromyces</taxon>
    </lineage>
</organism>
<name>A0ACC1HND4_9FUNG</name>
<gene>
    <name evidence="1" type="ORF">EV182_006518</name>
</gene>
<comment type="caution">
    <text evidence="1">The sequence shown here is derived from an EMBL/GenBank/DDBJ whole genome shotgun (WGS) entry which is preliminary data.</text>
</comment>
<protein>
    <submittedName>
        <fullName evidence="1">Uncharacterized protein</fullName>
    </submittedName>
</protein>
<sequence length="190" mass="21715">MPTEDLIRSVLSALREKGIVASDETIKNSKQEYCSDFNDVYILETSNGKRVFVKTRASCASMSLRDITDMFEGEFKGLQAMRSINTIRVPQPYATGTLDNGRGAFIAMEFIELDKHDMHNPQIQHKLGTQLAKMHLAKGPDKFGFEINNTIGITPQDNTWNSSWIYFLRKRLLFQLELAERYDSTALKNR</sequence>
<feature type="non-terminal residue" evidence="1">
    <location>
        <position position="190"/>
    </location>
</feature>
<dbReference type="Proteomes" id="UP001145114">
    <property type="component" value="Unassembled WGS sequence"/>
</dbReference>
<proteinExistence type="predicted"/>
<keyword evidence="2" id="KW-1185">Reference proteome</keyword>
<accession>A0ACC1HND4</accession>
<dbReference type="EMBL" id="JAMZIH010002714">
    <property type="protein sequence ID" value="KAJ1677268.1"/>
    <property type="molecule type" value="Genomic_DNA"/>
</dbReference>
<evidence type="ECO:0000313" key="1">
    <source>
        <dbReference type="EMBL" id="KAJ1677268.1"/>
    </source>
</evidence>
<evidence type="ECO:0000313" key="2">
    <source>
        <dbReference type="Proteomes" id="UP001145114"/>
    </source>
</evidence>